<keyword evidence="2" id="KW-0472">Membrane</keyword>
<feature type="compositionally biased region" description="Acidic residues" evidence="1">
    <location>
        <begin position="61"/>
        <end position="73"/>
    </location>
</feature>
<keyword evidence="2" id="KW-0812">Transmembrane</keyword>
<accession>A0A517WJB2</accession>
<protein>
    <submittedName>
        <fullName evidence="3">Uncharacterized protein</fullName>
    </submittedName>
</protein>
<sequence>MSETTVIECPNCGATFKAKSKAALGKKVACPKCQVPFVISAPSSSSKSKKPQQAAAKQDAWDDLWDEEDDLEDSPPPREKANRPLGRSAKRNPSSGDSLKWIGLAAIVVIVGGGIGLIALNSGGSGSGGSSENLAAKLATTGAANQSSAKEEVSETLTPEPTEAKSTEPETTENAKPQMTVASSTTSTSAIPEADQSVTVDPSLTPAQAAATHLLVFEIIKLDSTITNSIKNSRQNKARMLEMLSRSTAQVVDTQLKKSDVLTFIPRSTQVDLSRNLLSLQADPRAARQIADSINKNASIKVQVAETAKVVALELPEEEADEEGVDYEVKYVIEEIDESISKQIAANPVAGESVLSQLLNHQLSQKYPDYIADSVKLDLEYHVMTMRMTRCPSVALYMEINRIPSIPVKLNLMINNVRQLRTPEKIQPTQLTYKIKKYKKPDSLQYVQRDNYDRFRDRIISGLYIALADDIFGYVPGSLRVDLVNETVTFQFDHEPEANLARRLNQNFFNDLILSDQPIKTGPPEPPFRTPGRPMRLVVLRVIEADGVGTVYFSDLHPDEVKANLAQDHDDLNRYFAGDIPGYIADSAEGNPQEMLIAIQLDQIPPPDLAKMINAITLFDYKVADEFVAVHEVQYDPKSSEKTMFFNFINHNEKAAQFRPERVRAKVETELADLPRYIPGSLQMDFEKGTLSVRMRIGLDDRWEKNNVIHSLTRLNLQLSYLNSLPPQGKNQAHPKGIGIVAGSAADKGQGSSMLQPAGQLAKGKHLKVTIQYGLYAGKTNIVRSARSALDGFTWIDLKTFQVDETKKEISFETTGEMNVPALDRLLKRQKFYQCVINSEALPEPEGSEK</sequence>
<evidence type="ECO:0000256" key="2">
    <source>
        <dbReference type="SAM" id="Phobius"/>
    </source>
</evidence>
<dbReference type="Proteomes" id="UP000320722">
    <property type="component" value="Chromosome"/>
</dbReference>
<dbReference type="Gene3D" id="2.20.28.160">
    <property type="match status" value="1"/>
</dbReference>
<feature type="compositionally biased region" description="Low complexity" evidence="1">
    <location>
        <begin position="180"/>
        <end position="190"/>
    </location>
</feature>
<dbReference type="RefSeq" id="WP_145043534.1">
    <property type="nucleotide sequence ID" value="NZ_CP036347.1"/>
</dbReference>
<name>A0A517WJB2_9PLAN</name>
<dbReference type="AlphaFoldDB" id="A0A517WJB2"/>
<feature type="region of interest" description="Disordered" evidence="1">
    <location>
        <begin position="142"/>
        <end position="198"/>
    </location>
</feature>
<keyword evidence="2" id="KW-1133">Transmembrane helix</keyword>
<feature type="region of interest" description="Disordered" evidence="1">
    <location>
        <begin position="40"/>
        <end position="96"/>
    </location>
</feature>
<evidence type="ECO:0000313" key="3">
    <source>
        <dbReference type="EMBL" id="QDU05326.1"/>
    </source>
</evidence>
<feature type="compositionally biased region" description="Low complexity" evidence="1">
    <location>
        <begin position="40"/>
        <end position="58"/>
    </location>
</feature>
<evidence type="ECO:0000256" key="1">
    <source>
        <dbReference type="SAM" id="MobiDB-lite"/>
    </source>
</evidence>
<gene>
    <name evidence="3" type="ORF">V6x_50620</name>
</gene>
<reference evidence="3 4" key="1">
    <citation type="submission" date="2019-02" db="EMBL/GenBank/DDBJ databases">
        <title>Deep-cultivation of Planctomycetes and their phenomic and genomic characterization uncovers novel biology.</title>
        <authorList>
            <person name="Wiegand S."/>
            <person name="Jogler M."/>
            <person name="Boedeker C."/>
            <person name="Pinto D."/>
            <person name="Vollmers J."/>
            <person name="Rivas-Marin E."/>
            <person name="Kohn T."/>
            <person name="Peeters S.H."/>
            <person name="Heuer A."/>
            <person name="Rast P."/>
            <person name="Oberbeckmann S."/>
            <person name="Bunk B."/>
            <person name="Jeske O."/>
            <person name="Meyerdierks A."/>
            <person name="Storesund J.E."/>
            <person name="Kallscheuer N."/>
            <person name="Luecker S."/>
            <person name="Lage O.M."/>
            <person name="Pohl T."/>
            <person name="Merkel B.J."/>
            <person name="Hornburger P."/>
            <person name="Mueller R.-W."/>
            <person name="Bruemmer F."/>
            <person name="Labrenz M."/>
            <person name="Spormann A.M."/>
            <person name="Op den Camp H."/>
            <person name="Overmann J."/>
            <person name="Amann R."/>
            <person name="Jetten M.S.M."/>
            <person name="Mascher T."/>
            <person name="Medema M.H."/>
            <person name="Devos D.P."/>
            <person name="Kaster A.-K."/>
            <person name="Ovreas L."/>
            <person name="Rohde M."/>
            <person name="Galperin M.Y."/>
            <person name="Jogler C."/>
        </authorList>
    </citation>
    <scope>NUCLEOTIDE SEQUENCE [LARGE SCALE GENOMIC DNA]</scope>
    <source>
        <strain evidence="3 4">V6</strain>
    </source>
</reference>
<proteinExistence type="predicted"/>
<organism evidence="3 4">
    <name type="scientific">Gimesia chilikensis</name>
    <dbReference type="NCBI Taxonomy" id="2605989"/>
    <lineage>
        <taxon>Bacteria</taxon>
        <taxon>Pseudomonadati</taxon>
        <taxon>Planctomycetota</taxon>
        <taxon>Planctomycetia</taxon>
        <taxon>Planctomycetales</taxon>
        <taxon>Planctomycetaceae</taxon>
        <taxon>Gimesia</taxon>
    </lineage>
</organism>
<feature type="transmembrane region" description="Helical" evidence="2">
    <location>
        <begin position="101"/>
        <end position="120"/>
    </location>
</feature>
<evidence type="ECO:0000313" key="4">
    <source>
        <dbReference type="Proteomes" id="UP000320722"/>
    </source>
</evidence>
<dbReference type="EMBL" id="CP036347">
    <property type="protein sequence ID" value="QDU05326.1"/>
    <property type="molecule type" value="Genomic_DNA"/>
</dbReference>